<dbReference type="EMBL" id="JAPHNI010000274">
    <property type="protein sequence ID" value="KAJ8113124.1"/>
    <property type="molecule type" value="Genomic_DNA"/>
</dbReference>
<proteinExistence type="predicted"/>
<dbReference type="Proteomes" id="UP001153331">
    <property type="component" value="Unassembled WGS sequence"/>
</dbReference>
<organism evidence="1 2">
    <name type="scientific">Boeremia exigua</name>
    <dbReference type="NCBI Taxonomy" id="749465"/>
    <lineage>
        <taxon>Eukaryota</taxon>
        <taxon>Fungi</taxon>
        <taxon>Dikarya</taxon>
        <taxon>Ascomycota</taxon>
        <taxon>Pezizomycotina</taxon>
        <taxon>Dothideomycetes</taxon>
        <taxon>Pleosporomycetidae</taxon>
        <taxon>Pleosporales</taxon>
        <taxon>Pleosporineae</taxon>
        <taxon>Didymellaceae</taxon>
        <taxon>Boeremia</taxon>
    </lineage>
</organism>
<keyword evidence="2" id="KW-1185">Reference proteome</keyword>
<name>A0ACC2ID99_9PLEO</name>
<reference evidence="1" key="1">
    <citation type="submission" date="2022-11" db="EMBL/GenBank/DDBJ databases">
        <title>Genome Sequence of Boeremia exigua.</title>
        <authorList>
            <person name="Buettner E."/>
        </authorList>
    </citation>
    <scope>NUCLEOTIDE SEQUENCE</scope>
    <source>
        <strain evidence="1">CU02</strain>
    </source>
</reference>
<protein>
    <submittedName>
        <fullName evidence="1">Uncharacterized protein</fullName>
    </submittedName>
</protein>
<accession>A0ACC2ID99</accession>
<gene>
    <name evidence="1" type="ORF">OPT61_g4674</name>
</gene>
<comment type="caution">
    <text evidence="1">The sequence shown here is derived from an EMBL/GenBank/DDBJ whole genome shotgun (WGS) entry which is preliminary data.</text>
</comment>
<evidence type="ECO:0000313" key="2">
    <source>
        <dbReference type="Proteomes" id="UP001153331"/>
    </source>
</evidence>
<evidence type="ECO:0000313" key="1">
    <source>
        <dbReference type="EMBL" id="KAJ8113124.1"/>
    </source>
</evidence>
<sequence length="177" mass="20392">MLQKQVRGLQKEMLERMEKVQAVSDEKFAQQFRVIVACVKSLSRSVRTTPDADVFKSLEPRKMLLDTKKRHWKIRAHHKFYIEAWVWSVLIELVFATPFSIFGKVGSALANNWTFVYGLAHRCGQPTPSASSESYRYTLTNELVSLIDRETISKGERKTYVRNKTAARHIAQGVLEC</sequence>